<dbReference type="SMART" id="SM00175">
    <property type="entry name" value="RAB"/>
    <property type="match status" value="1"/>
</dbReference>
<proteinExistence type="predicted"/>
<evidence type="ECO:0000313" key="2">
    <source>
        <dbReference type="EMBL" id="CAD9081213.1"/>
    </source>
</evidence>
<organism evidence="2">
    <name type="scientific">Percolomonas cosmopolitus</name>
    <dbReference type="NCBI Taxonomy" id="63605"/>
    <lineage>
        <taxon>Eukaryota</taxon>
        <taxon>Discoba</taxon>
        <taxon>Heterolobosea</taxon>
        <taxon>Tetramitia</taxon>
        <taxon>Eutetramitia</taxon>
        <taxon>Percolomonadidae</taxon>
        <taxon>Percolomonas</taxon>
    </lineage>
</organism>
<dbReference type="InterPro" id="IPR027417">
    <property type="entry name" value="P-loop_NTPase"/>
</dbReference>
<dbReference type="InterPro" id="IPR050209">
    <property type="entry name" value="Rab_GTPases_membrane_traffic"/>
</dbReference>
<dbReference type="SUPFAM" id="SSF52540">
    <property type="entry name" value="P-loop containing nucleoside triphosphate hydrolases"/>
    <property type="match status" value="1"/>
</dbReference>
<dbReference type="InterPro" id="IPR001806">
    <property type="entry name" value="Small_GTPase"/>
</dbReference>
<feature type="compositionally biased region" description="Polar residues" evidence="1">
    <location>
        <begin position="80"/>
        <end position="89"/>
    </location>
</feature>
<dbReference type="PROSITE" id="PS51419">
    <property type="entry name" value="RAB"/>
    <property type="match status" value="1"/>
</dbReference>
<accession>A0A7S1PH02</accession>
<dbReference type="GO" id="GO:0003924">
    <property type="term" value="F:GTPase activity"/>
    <property type="evidence" value="ECO:0007669"/>
    <property type="project" value="InterPro"/>
</dbReference>
<sequence length="104" mass="11319">MTIMLIGNKSDLDSRRAVTFDEGEQFAKQHGLIFMETSAKTDENVEEAFISTAKLIYDKIQRRLIDVTNDSHGVRVGTAGDSSGSSDRTTLQEKTTEGGKGGCC</sequence>
<feature type="region of interest" description="Disordered" evidence="1">
    <location>
        <begin position="72"/>
        <end position="104"/>
    </location>
</feature>
<dbReference type="EMBL" id="HBGD01005375">
    <property type="protein sequence ID" value="CAD9081213.1"/>
    <property type="molecule type" value="Transcribed_RNA"/>
</dbReference>
<dbReference type="AlphaFoldDB" id="A0A7S1PH02"/>
<protein>
    <submittedName>
        <fullName evidence="2">Uncharacterized protein</fullName>
    </submittedName>
</protein>
<gene>
    <name evidence="2" type="ORF">PCOS0759_LOCUS4453</name>
</gene>
<dbReference type="Gene3D" id="3.40.50.300">
    <property type="entry name" value="P-loop containing nucleotide triphosphate hydrolases"/>
    <property type="match status" value="1"/>
</dbReference>
<dbReference type="GO" id="GO:0005525">
    <property type="term" value="F:GTP binding"/>
    <property type="evidence" value="ECO:0007669"/>
    <property type="project" value="InterPro"/>
</dbReference>
<name>A0A7S1PH02_9EUKA</name>
<dbReference type="Pfam" id="PF00071">
    <property type="entry name" value="Ras"/>
    <property type="match status" value="1"/>
</dbReference>
<dbReference type="PANTHER" id="PTHR47979">
    <property type="entry name" value="DRAB11-RELATED"/>
    <property type="match status" value="1"/>
</dbReference>
<dbReference type="PROSITE" id="PS51421">
    <property type="entry name" value="RAS"/>
    <property type="match status" value="1"/>
</dbReference>
<reference evidence="2" key="1">
    <citation type="submission" date="2021-01" db="EMBL/GenBank/DDBJ databases">
        <authorList>
            <person name="Corre E."/>
            <person name="Pelletier E."/>
            <person name="Niang G."/>
            <person name="Scheremetjew M."/>
            <person name="Finn R."/>
            <person name="Kale V."/>
            <person name="Holt S."/>
            <person name="Cochrane G."/>
            <person name="Meng A."/>
            <person name="Brown T."/>
            <person name="Cohen L."/>
        </authorList>
    </citation>
    <scope>NUCLEOTIDE SEQUENCE</scope>
    <source>
        <strain evidence="2">WS</strain>
    </source>
</reference>
<evidence type="ECO:0000256" key="1">
    <source>
        <dbReference type="SAM" id="MobiDB-lite"/>
    </source>
</evidence>